<proteinExistence type="predicted"/>
<reference evidence="1 2" key="1">
    <citation type="submission" date="2022-01" db="EMBL/GenBank/DDBJ databases">
        <title>Mariniradius saccharolyticus sp. nov., isolated from sediment of a river.</title>
        <authorList>
            <person name="Liu H."/>
        </authorList>
    </citation>
    <scope>NUCLEOTIDE SEQUENCE [LARGE SCALE GENOMIC DNA]</scope>
    <source>
        <strain evidence="1 2">RY-2</strain>
    </source>
</reference>
<protein>
    <submittedName>
        <fullName evidence="1">Porin</fullName>
    </submittedName>
</protein>
<dbReference type="InterPro" id="IPR011486">
    <property type="entry name" value="BBP2"/>
</dbReference>
<evidence type="ECO:0000313" key="1">
    <source>
        <dbReference type="EMBL" id="MCF1750850.1"/>
    </source>
</evidence>
<keyword evidence="2" id="KW-1185">Reference proteome</keyword>
<dbReference type="Proteomes" id="UP001201449">
    <property type="component" value="Unassembled WGS sequence"/>
</dbReference>
<evidence type="ECO:0000313" key="2">
    <source>
        <dbReference type="Proteomes" id="UP001201449"/>
    </source>
</evidence>
<sequence>MKQIWWFGFLCLLFFSFEAKPQKADAWTGKPELTFSGFLDVFYVYDFARPDGPSRQPFFYNHNRHNEFNLNLGFIQWNVSNAKYRANLALQSGTYPNDNYADEPGLLKAVLEANVGISLNANNSLWLDMGIMPSHIGFESAISMDNPTLTRSILAENSPYFMAGAKLGYQPNEKWYLAGLILNGWQRIQRLPGNSIPSFGSQVTFTPTEGMTFNWSTFVGTNDPDSTRRMRYFNNIFGKFQLSEKLALTAGFDLGLQQSQKGSSSLDPWFSPVVIAQYKIQPHWRTAIRAEFYQDRTGIMIPTETANGFQTLGISGTLDFLPTDAIMLRTEARWLNSQDRIFESPNGNTSTNFFVGVSLAARFNKTWAD</sequence>
<name>A0ABS9BS13_9BACT</name>
<organism evidence="1 2">
    <name type="scientific">Mariniradius sediminis</name>
    <dbReference type="NCBI Taxonomy" id="2909237"/>
    <lineage>
        <taxon>Bacteria</taxon>
        <taxon>Pseudomonadati</taxon>
        <taxon>Bacteroidota</taxon>
        <taxon>Cytophagia</taxon>
        <taxon>Cytophagales</taxon>
        <taxon>Cyclobacteriaceae</taxon>
        <taxon>Mariniradius</taxon>
    </lineage>
</organism>
<gene>
    <name evidence="1" type="ORF">L0U89_07180</name>
</gene>
<dbReference type="EMBL" id="JAKEVZ010000004">
    <property type="protein sequence ID" value="MCF1750850.1"/>
    <property type="molecule type" value="Genomic_DNA"/>
</dbReference>
<accession>A0ABS9BS13</accession>
<comment type="caution">
    <text evidence="1">The sequence shown here is derived from an EMBL/GenBank/DDBJ whole genome shotgun (WGS) entry which is preliminary data.</text>
</comment>
<dbReference type="RefSeq" id="WP_234860904.1">
    <property type="nucleotide sequence ID" value="NZ_JAKEVZ010000004.1"/>
</dbReference>
<dbReference type="Pfam" id="PF07642">
    <property type="entry name" value="BBP2"/>
    <property type="match status" value="1"/>
</dbReference>